<evidence type="ECO:0000256" key="1">
    <source>
        <dbReference type="ARBA" id="ARBA00004141"/>
    </source>
</evidence>
<dbReference type="PRINTS" id="PR00248">
    <property type="entry name" value="GPCRMGR"/>
</dbReference>
<protein>
    <recommendedName>
        <fullName evidence="8">Receptor ligand binding region domain-containing protein</fullName>
    </recommendedName>
</protein>
<dbReference type="InterPro" id="IPR050726">
    <property type="entry name" value="mGluR"/>
</dbReference>
<organism evidence="9 10">
    <name type="scientific">Elysia crispata</name>
    <name type="common">lettuce slug</name>
    <dbReference type="NCBI Taxonomy" id="231223"/>
    <lineage>
        <taxon>Eukaryota</taxon>
        <taxon>Metazoa</taxon>
        <taxon>Spiralia</taxon>
        <taxon>Lophotrochozoa</taxon>
        <taxon>Mollusca</taxon>
        <taxon>Gastropoda</taxon>
        <taxon>Heterobranchia</taxon>
        <taxon>Euthyneura</taxon>
        <taxon>Panpulmonata</taxon>
        <taxon>Sacoglossa</taxon>
        <taxon>Placobranchoidea</taxon>
        <taxon>Plakobranchidae</taxon>
        <taxon>Elysia</taxon>
    </lineage>
</organism>
<dbReference type="InterPro" id="IPR000337">
    <property type="entry name" value="GPCR_3"/>
</dbReference>
<comment type="caution">
    <text evidence="9">The sequence shown here is derived from an EMBL/GenBank/DDBJ whole genome shotgun (WGS) entry which is preliminary data.</text>
</comment>
<feature type="domain" description="Receptor ligand binding region" evidence="8">
    <location>
        <begin position="141"/>
        <end position="463"/>
    </location>
</feature>
<keyword evidence="5" id="KW-0675">Receptor</keyword>
<keyword evidence="2" id="KW-0812">Transmembrane</keyword>
<dbReference type="InterPro" id="IPR028082">
    <property type="entry name" value="Peripla_BP_I"/>
</dbReference>
<keyword evidence="4" id="KW-0472">Membrane</keyword>
<evidence type="ECO:0000313" key="9">
    <source>
        <dbReference type="EMBL" id="KAK3786183.1"/>
    </source>
</evidence>
<keyword evidence="6" id="KW-0325">Glycoprotein</keyword>
<dbReference type="Pfam" id="PF01094">
    <property type="entry name" value="ANF_receptor"/>
    <property type="match status" value="1"/>
</dbReference>
<feature type="region of interest" description="Disordered" evidence="7">
    <location>
        <begin position="634"/>
        <end position="683"/>
    </location>
</feature>
<dbReference type="InterPro" id="IPR001828">
    <property type="entry name" value="ANF_lig-bd_rcpt"/>
</dbReference>
<evidence type="ECO:0000256" key="3">
    <source>
        <dbReference type="ARBA" id="ARBA00022989"/>
    </source>
</evidence>
<evidence type="ECO:0000256" key="7">
    <source>
        <dbReference type="SAM" id="MobiDB-lite"/>
    </source>
</evidence>
<reference evidence="9" key="1">
    <citation type="journal article" date="2023" name="G3 (Bethesda)">
        <title>A reference genome for the long-term kleptoplast-retaining sea slug Elysia crispata morphotype clarki.</title>
        <authorList>
            <person name="Eastman K.E."/>
            <person name="Pendleton A.L."/>
            <person name="Shaikh M.A."/>
            <person name="Suttiyut T."/>
            <person name="Ogas R."/>
            <person name="Tomko P."/>
            <person name="Gavelis G."/>
            <person name="Widhalm J.R."/>
            <person name="Wisecaver J.H."/>
        </authorList>
    </citation>
    <scope>NUCLEOTIDE SEQUENCE</scope>
    <source>
        <strain evidence="9">ECLA1</strain>
    </source>
</reference>
<dbReference type="EMBL" id="JAWDGP010002001">
    <property type="protein sequence ID" value="KAK3786183.1"/>
    <property type="molecule type" value="Genomic_DNA"/>
</dbReference>
<evidence type="ECO:0000256" key="6">
    <source>
        <dbReference type="ARBA" id="ARBA00023180"/>
    </source>
</evidence>
<sequence length="683" mass="74574">MLALTLAIVTCSSIASRRRRILADACGAFIYPGTDDVDVKIAAIFGMHASNESSCSDQPQIGLAMQWAVSLLNGENSTGSFLPGVKIGEGRYLRRLQPVDFLAARHAGSIAGQFGHRQAVQCSLSHQSNQQMVVPIAGECEILNQSSPTAGIIGTTRSQTTTMVTRVALHQPPCGRVKAATLAELSDKSKYPGFVRTTPSDQERAQAMLELALEFQWSYIVGIFTNDNYGQMGMERLQTLATEHRICVSTVTSLDILGQLDEKALESFVRDTLFSKVKLSNGTLGVVYFGQDEGLIRLLKLAETWSLKWLEGISNLKKIHWMVSDAVDLNTDLIDLVRQYKTRVVGVDMVTAHLPSFQAFEQEVLWSPPAWAREGRWRGALETLARERYGCASYNTSKAPASAAGCSVSGSNIYSGYLAAAVDSVYLLANTLKTMHSELCHGQSGVCDSFMASLEDGLLTSRNLTEFDYTDLSSPHVPPEFAATGRALVPNGGDFLVRNQSCYDIQANMGDTFVTVGSYSLDGVDLLPQSDPIMPQSGCSNVCQECHDLGSKSYEFLDGDYILLGIFSVHWKAGDMAFKCGAFRKDSDSFPAMKAFVHAVGRLIQETGVKFGYLALDDCYSPLLITRMLSKGKSDADREGGMEIDGGDIVRERGMETGKEGWRQGRRDGDREGGMEIGKEGWR</sequence>
<evidence type="ECO:0000256" key="5">
    <source>
        <dbReference type="ARBA" id="ARBA00023170"/>
    </source>
</evidence>
<dbReference type="Proteomes" id="UP001283361">
    <property type="component" value="Unassembled WGS sequence"/>
</dbReference>
<name>A0AAE1AEK0_9GAST</name>
<gene>
    <name evidence="9" type="ORF">RRG08_050656</name>
</gene>
<dbReference type="Gene3D" id="3.40.50.2300">
    <property type="match status" value="3"/>
</dbReference>
<keyword evidence="3" id="KW-1133">Transmembrane helix</keyword>
<dbReference type="GO" id="GO:0004930">
    <property type="term" value="F:G protein-coupled receptor activity"/>
    <property type="evidence" value="ECO:0007669"/>
    <property type="project" value="InterPro"/>
</dbReference>
<keyword evidence="10" id="KW-1185">Reference proteome</keyword>
<accession>A0AAE1AEK0</accession>
<evidence type="ECO:0000256" key="2">
    <source>
        <dbReference type="ARBA" id="ARBA00022692"/>
    </source>
</evidence>
<evidence type="ECO:0000256" key="4">
    <source>
        <dbReference type="ARBA" id="ARBA00023136"/>
    </source>
</evidence>
<feature type="compositionally biased region" description="Basic and acidic residues" evidence="7">
    <location>
        <begin position="648"/>
        <end position="683"/>
    </location>
</feature>
<evidence type="ECO:0000259" key="8">
    <source>
        <dbReference type="Pfam" id="PF01094"/>
    </source>
</evidence>
<dbReference type="PANTHER" id="PTHR24060">
    <property type="entry name" value="METABOTROPIC GLUTAMATE RECEPTOR"/>
    <property type="match status" value="1"/>
</dbReference>
<dbReference type="SUPFAM" id="SSF53822">
    <property type="entry name" value="Periplasmic binding protein-like I"/>
    <property type="match status" value="1"/>
</dbReference>
<comment type="subcellular location">
    <subcellularLocation>
        <location evidence="1">Membrane</location>
        <topology evidence="1">Multi-pass membrane protein</topology>
    </subcellularLocation>
</comment>
<evidence type="ECO:0000313" key="10">
    <source>
        <dbReference type="Proteomes" id="UP001283361"/>
    </source>
</evidence>
<dbReference type="GO" id="GO:0016020">
    <property type="term" value="C:membrane"/>
    <property type="evidence" value="ECO:0007669"/>
    <property type="project" value="UniProtKB-SubCell"/>
</dbReference>
<proteinExistence type="predicted"/>
<dbReference type="AlphaFoldDB" id="A0AAE1AEK0"/>